<accession>A0A8X6U3U2</accession>
<sequence>MSSESKQVTSFVTHTGQYSFRVMPYGLKNAAATFQRTINQLLTQHRRYAEAYINDIIIFSSSWKDHLRHLEAALCSLNEANFTNKLQKSSFVEPQVKLLGHVAGSGKHSPDPEKVLAIKNLLPPKTNKDVGSLLGLLSYYRSYVPKFAEIVLPFIELTRIKFRVTSTGQRSMRTPLGNLRKLFVKLPIALHQISKPHLPSSQALLHMQ</sequence>
<protein>
    <submittedName>
        <fullName evidence="2">Retrovirus-related Pol polyprotein from transposon 17.6</fullName>
    </submittedName>
</protein>
<organism evidence="2 3">
    <name type="scientific">Nephila pilipes</name>
    <name type="common">Giant wood spider</name>
    <name type="synonym">Nephila maculata</name>
    <dbReference type="NCBI Taxonomy" id="299642"/>
    <lineage>
        <taxon>Eukaryota</taxon>
        <taxon>Metazoa</taxon>
        <taxon>Ecdysozoa</taxon>
        <taxon>Arthropoda</taxon>
        <taxon>Chelicerata</taxon>
        <taxon>Arachnida</taxon>
        <taxon>Araneae</taxon>
        <taxon>Araneomorphae</taxon>
        <taxon>Entelegynae</taxon>
        <taxon>Araneoidea</taxon>
        <taxon>Nephilidae</taxon>
        <taxon>Nephila</taxon>
    </lineage>
</organism>
<dbReference type="Pfam" id="PF00078">
    <property type="entry name" value="RVT_1"/>
    <property type="match status" value="1"/>
</dbReference>
<feature type="domain" description="Reverse transcriptase" evidence="1">
    <location>
        <begin position="5"/>
        <end position="101"/>
    </location>
</feature>
<evidence type="ECO:0000313" key="2">
    <source>
        <dbReference type="EMBL" id="GFT75533.1"/>
    </source>
</evidence>
<dbReference type="Gene3D" id="3.10.10.10">
    <property type="entry name" value="HIV Type 1 Reverse Transcriptase, subunit A, domain 1"/>
    <property type="match status" value="1"/>
</dbReference>
<dbReference type="PANTHER" id="PTHR33064:SF29">
    <property type="entry name" value="PEPTIDASE A2 DOMAIN-CONTAINING PROTEIN-RELATED"/>
    <property type="match status" value="1"/>
</dbReference>
<dbReference type="OrthoDB" id="6437143at2759"/>
<evidence type="ECO:0000259" key="1">
    <source>
        <dbReference type="Pfam" id="PF00078"/>
    </source>
</evidence>
<dbReference type="CDD" id="cd01647">
    <property type="entry name" value="RT_LTR"/>
    <property type="match status" value="1"/>
</dbReference>
<dbReference type="AlphaFoldDB" id="A0A8X6U3U2"/>
<dbReference type="InterPro" id="IPR051320">
    <property type="entry name" value="Viral_Replic_Matur_Polypro"/>
</dbReference>
<name>A0A8X6U3U2_NEPPI</name>
<proteinExistence type="predicted"/>
<comment type="caution">
    <text evidence="2">The sequence shown here is derived from an EMBL/GenBank/DDBJ whole genome shotgun (WGS) entry which is preliminary data.</text>
</comment>
<dbReference type="InterPro" id="IPR043128">
    <property type="entry name" value="Rev_trsase/Diguanyl_cyclase"/>
</dbReference>
<dbReference type="InterPro" id="IPR043502">
    <property type="entry name" value="DNA/RNA_pol_sf"/>
</dbReference>
<keyword evidence="3" id="KW-1185">Reference proteome</keyword>
<dbReference type="GO" id="GO:0071897">
    <property type="term" value="P:DNA biosynthetic process"/>
    <property type="evidence" value="ECO:0007669"/>
    <property type="project" value="UniProtKB-ARBA"/>
</dbReference>
<dbReference type="Gene3D" id="3.30.70.270">
    <property type="match status" value="2"/>
</dbReference>
<dbReference type="Proteomes" id="UP000887013">
    <property type="component" value="Unassembled WGS sequence"/>
</dbReference>
<dbReference type="EMBL" id="BMAW01070857">
    <property type="protein sequence ID" value="GFT75533.1"/>
    <property type="molecule type" value="Genomic_DNA"/>
</dbReference>
<dbReference type="PANTHER" id="PTHR33064">
    <property type="entry name" value="POL PROTEIN"/>
    <property type="match status" value="1"/>
</dbReference>
<dbReference type="SUPFAM" id="SSF56672">
    <property type="entry name" value="DNA/RNA polymerases"/>
    <property type="match status" value="1"/>
</dbReference>
<reference evidence="2" key="1">
    <citation type="submission" date="2020-08" db="EMBL/GenBank/DDBJ databases">
        <title>Multicomponent nature underlies the extraordinary mechanical properties of spider dragline silk.</title>
        <authorList>
            <person name="Kono N."/>
            <person name="Nakamura H."/>
            <person name="Mori M."/>
            <person name="Yoshida Y."/>
            <person name="Ohtoshi R."/>
            <person name="Malay A.D."/>
            <person name="Moran D.A.P."/>
            <person name="Tomita M."/>
            <person name="Numata K."/>
            <person name="Arakawa K."/>
        </authorList>
    </citation>
    <scope>NUCLEOTIDE SEQUENCE</scope>
</reference>
<evidence type="ECO:0000313" key="3">
    <source>
        <dbReference type="Proteomes" id="UP000887013"/>
    </source>
</evidence>
<dbReference type="InterPro" id="IPR000477">
    <property type="entry name" value="RT_dom"/>
</dbReference>
<gene>
    <name evidence="2" type="primary">pol</name>
    <name evidence="2" type="ORF">NPIL_63191</name>
</gene>